<dbReference type="Pfam" id="PF00334">
    <property type="entry name" value="NDK"/>
    <property type="match status" value="1"/>
</dbReference>
<dbReference type="SUPFAM" id="SSF54919">
    <property type="entry name" value="Nucleoside diphosphate kinase, NDK"/>
    <property type="match status" value="1"/>
</dbReference>
<evidence type="ECO:0000256" key="8">
    <source>
        <dbReference type="RuleBase" id="RU004011"/>
    </source>
</evidence>
<dbReference type="GO" id="GO:0006241">
    <property type="term" value="P:CTP biosynthetic process"/>
    <property type="evidence" value="ECO:0007669"/>
    <property type="project" value="InterPro"/>
</dbReference>
<keyword evidence="4" id="KW-0547">Nucleotide-binding</keyword>
<dbReference type="GO" id="GO:0005524">
    <property type="term" value="F:ATP binding"/>
    <property type="evidence" value="ECO:0007669"/>
    <property type="project" value="UniProtKB-KW"/>
</dbReference>
<keyword evidence="6" id="KW-0067">ATP-binding</keyword>
<dbReference type="PANTHER" id="PTHR46161:SF3">
    <property type="entry name" value="NUCLEOSIDE DIPHOSPHATE KINASE DDB_G0292928-RELATED"/>
    <property type="match status" value="1"/>
</dbReference>
<dbReference type="GO" id="GO:0006183">
    <property type="term" value="P:GTP biosynthetic process"/>
    <property type="evidence" value="ECO:0007669"/>
    <property type="project" value="InterPro"/>
</dbReference>
<evidence type="ECO:0000256" key="7">
    <source>
        <dbReference type="PROSITE-ProRule" id="PRU00706"/>
    </source>
</evidence>
<evidence type="ECO:0000256" key="2">
    <source>
        <dbReference type="ARBA" id="ARBA00017632"/>
    </source>
</evidence>
<name>A0A1X2GKZ6_9FUNG</name>
<dbReference type="PANTHER" id="PTHR46161">
    <property type="entry name" value="NUCLEOSIDE DIPHOSPHATE KINASE"/>
    <property type="match status" value="1"/>
</dbReference>
<feature type="domain" description="Nucleoside diphosphate kinase-like" evidence="10">
    <location>
        <begin position="56"/>
        <end position="187"/>
    </location>
</feature>
<evidence type="ECO:0000256" key="4">
    <source>
        <dbReference type="ARBA" id="ARBA00022741"/>
    </source>
</evidence>
<gene>
    <name evidence="11" type="ORF">DM01DRAFT_1334783</name>
</gene>
<dbReference type="PROSITE" id="PS51374">
    <property type="entry name" value="NDPK_LIKE"/>
    <property type="match status" value="1"/>
</dbReference>
<dbReference type="InterPro" id="IPR036850">
    <property type="entry name" value="NDK-like_dom_sf"/>
</dbReference>
<reference evidence="11 12" key="1">
    <citation type="submission" date="2016-07" db="EMBL/GenBank/DDBJ databases">
        <title>Pervasive Adenine N6-methylation of Active Genes in Fungi.</title>
        <authorList>
            <consortium name="DOE Joint Genome Institute"/>
            <person name="Mondo S.J."/>
            <person name="Dannebaum R.O."/>
            <person name="Kuo R.C."/>
            <person name="Labutti K."/>
            <person name="Haridas S."/>
            <person name="Kuo A."/>
            <person name="Salamov A."/>
            <person name="Ahrendt S.R."/>
            <person name="Lipzen A."/>
            <person name="Sullivan W."/>
            <person name="Andreopoulos W.B."/>
            <person name="Clum A."/>
            <person name="Lindquist E."/>
            <person name="Daum C."/>
            <person name="Ramamoorthy G.K."/>
            <person name="Gryganskyi A."/>
            <person name="Culley D."/>
            <person name="Magnuson J.K."/>
            <person name="James T.Y."/>
            <person name="O'Malley M.A."/>
            <person name="Stajich J.E."/>
            <person name="Spatafora J.W."/>
            <person name="Visel A."/>
            <person name="Grigoriev I.V."/>
        </authorList>
    </citation>
    <scope>NUCLEOTIDE SEQUENCE [LARGE SCALE GENOMIC DNA]</scope>
    <source>
        <strain evidence="11 12">NRRL 3301</strain>
    </source>
</reference>
<organism evidence="11 12">
    <name type="scientific">Hesseltinella vesiculosa</name>
    <dbReference type="NCBI Taxonomy" id="101127"/>
    <lineage>
        <taxon>Eukaryota</taxon>
        <taxon>Fungi</taxon>
        <taxon>Fungi incertae sedis</taxon>
        <taxon>Mucoromycota</taxon>
        <taxon>Mucoromycotina</taxon>
        <taxon>Mucoromycetes</taxon>
        <taxon>Mucorales</taxon>
        <taxon>Cunninghamellaceae</taxon>
        <taxon>Hesseltinella</taxon>
    </lineage>
</organism>
<keyword evidence="3" id="KW-0808">Transferase</keyword>
<keyword evidence="12" id="KW-1185">Reference proteome</keyword>
<evidence type="ECO:0000256" key="1">
    <source>
        <dbReference type="ARBA" id="ARBA00008142"/>
    </source>
</evidence>
<dbReference type="Gene3D" id="3.30.70.141">
    <property type="entry name" value="Nucleoside diphosphate kinase-like domain"/>
    <property type="match status" value="1"/>
</dbReference>
<keyword evidence="9" id="KW-0472">Membrane</keyword>
<evidence type="ECO:0000259" key="10">
    <source>
        <dbReference type="SMART" id="SM00562"/>
    </source>
</evidence>
<comment type="caution">
    <text evidence="11">The sequence shown here is derived from an EMBL/GenBank/DDBJ whole genome shotgun (WGS) entry which is preliminary data.</text>
</comment>
<dbReference type="Proteomes" id="UP000242146">
    <property type="component" value="Unassembled WGS sequence"/>
</dbReference>
<sequence>MTPVFSIVLVLFLLYFPFLFIIFIPSQSILHSDDRHYEICQFLISHHLQSIPYCRKETSLAVIKPDGIRYQANIKQMLREHGFTIMKKKRQNLSDDKVDLWYADKRNQSYYPSLKTYLTSGPIETLLVERVDAVSGLRRLIGPTDPHVARRVAPKSIRSLYGSTIQENAIHASDSWDSVAFERSLLL</sequence>
<keyword evidence="9" id="KW-1133">Transmembrane helix</keyword>
<protein>
    <recommendedName>
        <fullName evidence="2">Nucleoside diphosphate kinase</fullName>
    </recommendedName>
</protein>
<dbReference type="InterPro" id="IPR001564">
    <property type="entry name" value="Nucleoside_diP_kinase"/>
</dbReference>
<dbReference type="AlphaFoldDB" id="A0A1X2GKZ6"/>
<evidence type="ECO:0000256" key="3">
    <source>
        <dbReference type="ARBA" id="ARBA00022679"/>
    </source>
</evidence>
<dbReference type="OrthoDB" id="2162449at2759"/>
<comment type="caution">
    <text evidence="7">Lacks conserved residue(s) required for the propagation of feature annotation.</text>
</comment>
<evidence type="ECO:0000256" key="6">
    <source>
        <dbReference type="ARBA" id="ARBA00022840"/>
    </source>
</evidence>
<dbReference type="GO" id="GO:0004550">
    <property type="term" value="F:nucleoside diphosphate kinase activity"/>
    <property type="evidence" value="ECO:0007669"/>
    <property type="project" value="InterPro"/>
</dbReference>
<comment type="similarity">
    <text evidence="1 7 8">Belongs to the NDK family.</text>
</comment>
<dbReference type="SMART" id="SM00562">
    <property type="entry name" value="NDK"/>
    <property type="match status" value="1"/>
</dbReference>
<keyword evidence="9" id="KW-0812">Transmembrane</keyword>
<evidence type="ECO:0000256" key="9">
    <source>
        <dbReference type="SAM" id="Phobius"/>
    </source>
</evidence>
<evidence type="ECO:0000313" key="11">
    <source>
        <dbReference type="EMBL" id="ORX56308.1"/>
    </source>
</evidence>
<evidence type="ECO:0000256" key="5">
    <source>
        <dbReference type="ARBA" id="ARBA00022777"/>
    </source>
</evidence>
<dbReference type="STRING" id="101127.A0A1X2GKZ6"/>
<dbReference type="GO" id="GO:0006228">
    <property type="term" value="P:UTP biosynthetic process"/>
    <property type="evidence" value="ECO:0007669"/>
    <property type="project" value="InterPro"/>
</dbReference>
<proteinExistence type="inferred from homology"/>
<dbReference type="EMBL" id="MCGT01000010">
    <property type="protein sequence ID" value="ORX56308.1"/>
    <property type="molecule type" value="Genomic_DNA"/>
</dbReference>
<dbReference type="PRINTS" id="PR01243">
    <property type="entry name" value="NUCDPKINASE"/>
</dbReference>
<keyword evidence="5 11" id="KW-0418">Kinase</keyword>
<evidence type="ECO:0000313" key="12">
    <source>
        <dbReference type="Proteomes" id="UP000242146"/>
    </source>
</evidence>
<dbReference type="InterPro" id="IPR034907">
    <property type="entry name" value="NDK-like_dom"/>
</dbReference>
<accession>A0A1X2GKZ6</accession>
<feature type="transmembrane region" description="Helical" evidence="9">
    <location>
        <begin position="6"/>
        <end position="25"/>
    </location>
</feature>